<feature type="domain" description="PA" evidence="13">
    <location>
        <begin position="445"/>
        <end position="503"/>
    </location>
</feature>
<dbReference type="Pfam" id="PF05922">
    <property type="entry name" value="Inhibitor_I9"/>
    <property type="match status" value="1"/>
</dbReference>
<evidence type="ECO:0000259" key="13">
    <source>
        <dbReference type="Pfam" id="PF02225"/>
    </source>
</evidence>
<organism evidence="15 16">
    <name type="scientific">Paenibacillus mucilaginosus (strain KNP414)</name>
    <dbReference type="NCBI Taxonomy" id="1036673"/>
    <lineage>
        <taxon>Bacteria</taxon>
        <taxon>Bacillati</taxon>
        <taxon>Bacillota</taxon>
        <taxon>Bacilli</taxon>
        <taxon>Bacillales</taxon>
        <taxon>Paenibacillaceae</taxon>
        <taxon>Paenibacillus</taxon>
    </lineage>
</organism>
<dbReference type="Gene3D" id="3.50.30.30">
    <property type="match status" value="1"/>
</dbReference>
<gene>
    <name evidence="15" type="ordered locus">KNP414_00246</name>
</gene>
<evidence type="ECO:0000259" key="14">
    <source>
        <dbReference type="Pfam" id="PF05922"/>
    </source>
</evidence>
<sequence length="1082" mass="113124">MENYSFLKKISAASLAFAVLSTTAFTQAFAAPSDSSVIHRLTPEGSPSKTLPNGHTVYISPKLKNKTKSGEEVRVIVQLSGQPVAVGKYAAKQGISSFTNESAESTIAQEQNTFVSGAKNKGIGMKVNYRYNTVLNGLEISVPANQIPELAKLPGVKSIHESATYYPIPVSSPVSMETDNPNYDIAPLKQIGADAAWVKGYTGKGLKVGVIDTGVDYLHPDLKGAYKGGYDSFEQDADPYEEPPLSPAEDPYGTGFEGTSHGTHVSGTIVGRAANPTSDIVQKGVAYEADLYVYKVLGRNPETGRASGSSAQVIDGIERAVKDGMNVINLSLGSDAEKDVNSPDVVAINNAVLGGVIAVIANGNAADDGPYYYSLGSPATSQLAISVGAVTSPTNHYTATVTEAAYAAGSTVTGAAYAAYDLNVMAWETGQENFASLIGTEPTDVVYAGLGAEADFEGKDVAGKVVLVSRGSFAFVDKISSAKARGAKAVIIFNGNAAAGDAAAADLSESVPGRDGHIGSAAFLGDGFDFVPTFDMKGTEGRALARKALASPNHTLKLAFGAEYPKTSSAGDTMATFSSRGPNVDADLSIKPDVVAPGVSVLSTWPAFGKFDPGASYQRAYNRINGTSMATPHVAGLALLLKQQHPTWSTSDIRAALANTADSIHDENGTLYDVYSQGAGRANVANAIRTPALIKTIEPITILDKYWNPKAVTNYGSSVSFGLVQPGKTVQKELEIKNLSKQPLSYSAKVVLHPSVTSDPTAPTATPDVNNLNVQLIGIPASGKLSPAPGTAKRFYLSVTPKSGAAQGVYEGEVVMESAGLPTLHLPFAVHVGSEKPSTGFGIQELEQTESVIYPGNSEDLPVSTDLSFRLSAKDINVVDLWAVGLDDVPIGIIDSLSNLSGSGQPRLLEPGVYSFEGIDGSYVDGEQDADGSLVVKYLEAGTYKLLLRAQLVDSLGNPLGGSVYEAYSSLRLSDSESDRVARAKDAFKAKVVNTRIIGQPVLQLPVTEGIVYKVTNSTSKAYIDNSGLLKLIPSSGIVNVELTVTISSAKDPSIKTTVKVPVVLSKVSVSQKTTSGSAAAQ</sequence>
<evidence type="ECO:0000256" key="3">
    <source>
        <dbReference type="ARBA" id="ARBA00022525"/>
    </source>
</evidence>
<dbReference type="Proteomes" id="UP000006620">
    <property type="component" value="Chromosome"/>
</dbReference>
<dbReference type="InterPro" id="IPR023828">
    <property type="entry name" value="Peptidase_S8_Ser-AS"/>
</dbReference>
<dbReference type="Pfam" id="PF02225">
    <property type="entry name" value="PA"/>
    <property type="match status" value="1"/>
</dbReference>
<evidence type="ECO:0000256" key="5">
    <source>
        <dbReference type="ARBA" id="ARBA00022729"/>
    </source>
</evidence>
<evidence type="ECO:0000313" key="15">
    <source>
        <dbReference type="EMBL" id="AEI38887.1"/>
    </source>
</evidence>
<dbReference type="CDD" id="cd07474">
    <property type="entry name" value="Peptidases_S8_subtilisin_Vpr-like"/>
    <property type="match status" value="1"/>
</dbReference>
<dbReference type="InterPro" id="IPR046450">
    <property type="entry name" value="PA_dom_sf"/>
</dbReference>
<dbReference type="SUPFAM" id="SSF52743">
    <property type="entry name" value="Subtilisin-like"/>
    <property type="match status" value="1"/>
</dbReference>
<keyword evidence="2" id="KW-0134">Cell wall</keyword>
<feature type="domain" description="Inhibitor I9" evidence="14">
    <location>
        <begin position="105"/>
        <end position="166"/>
    </location>
</feature>
<dbReference type="PROSITE" id="PS00138">
    <property type="entry name" value="SUBTILASE_SER"/>
    <property type="match status" value="1"/>
</dbReference>
<keyword evidence="5 11" id="KW-0732">Signal</keyword>
<dbReference type="CDD" id="cd02133">
    <property type="entry name" value="PA_C5a_like"/>
    <property type="match status" value="1"/>
</dbReference>
<feature type="active site" description="Charge relay system" evidence="8 9">
    <location>
        <position position="261"/>
    </location>
</feature>
<dbReference type="Pfam" id="PF00082">
    <property type="entry name" value="Peptidase_S8"/>
    <property type="match status" value="1"/>
</dbReference>
<accession>F8FM79</accession>
<dbReference type="HOGENOM" id="CLU_004945_0_0_9"/>
<dbReference type="InterPro" id="IPR036852">
    <property type="entry name" value="Peptidase_S8/S53_dom_sf"/>
</dbReference>
<dbReference type="InterPro" id="IPR010259">
    <property type="entry name" value="S8pro/Inhibitor_I9"/>
</dbReference>
<comment type="similarity">
    <text evidence="1 9 10">Belongs to the peptidase S8 family.</text>
</comment>
<dbReference type="RefSeq" id="WP_013914053.1">
    <property type="nucleotide sequence ID" value="NC_015690.1"/>
</dbReference>
<dbReference type="InterPro" id="IPR023827">
    <property type="entry name" value="Peptidase_S8_Asp-AS"/>
</dbReference>
<dbReference type="AlphaFoldDB" id="F8FM79"/>
<evidence type="ECO:0000256" key="7">
    <source>
        <dbReference type="ARBA" id="ARBA00022825"/>
    </source>
</evidence>
<feature type="signal peptide" evidence="11">
    <location>
        <begin position="1"/>
        <end position="30"/>
    </location>
</feature>
<dbReference type="PANTHER" id="PTHR43806">
    <property type="entry name" value="PEPTIDASE S8"/>
    <property type="match status" value="1"/>
</dbReference>
<evidence type="ECO:0000256" key="1">
    <source>
        <dbReference type="ARBA" id="ARBA00011073"/>
    </source>
</evidence>
<keyword evidence="6 9" id="KW-0378">Hydrolase</keyword>
<proteinExistence type="inferred from homology"/>
<dbReference type="GO" id="GO:0006508">
    <property type="term" value="P:proteolysis"/>
    <property type="evidence" value="ECO:0007669"/>
    <property type="project" value="UniProtKB-KW"/>
</dbReference>
<keyword evidence="3" id="KW-0964">Secreted</keyword>
<feature type="domain" description="Peptidase S8/S53" evidence="12">
    <location>
        <begin position="203"/>
        <end position="670"/>
    </location>
</feature>
<dbReference type="PATRIC" id="fig|1036673.3.peg.225"/>
<dbReference type="SUPFAM" id="SSF52025">
    <property type="entry name" value="PA domain"/>
    <property type="match status" value="1"/>
</dbReference>
<dbReference type="InterPro" id="IPR034213">
    <property type="entry name" value="S8_Vpr-like"/>
</dbReference>
<dbReference type="PRINTS" id="PR00723">
    <property type="entry name" value="SUBTILISIN"/>
</dbReference>
<dbReference type="EMBL" id="CP002869">
    <property type="protein sequence ID" value="AEI38887.1"/>
    <property type="molecule type" value="Genomic_DNA"/>
</dbReference>
<keyword evidence="4 9" id="KW-0645">Protease</keyword>
<name>F8FM79_PAEMK</name>
<keyword evidence="7 9" id="KW-0720">Serine protease</keyword>
<dbReference type="PROSITE" id="PS00136">
    <property type="entry name" value="SUBTILASE_ASP"/>
    <property type="match status" value="1"/>
</dbReference>
<dbReference type="PROSITE" id="PS51892">
    <property type="entry name" value="SUBTILASE"/>
    <property type="match status" value="1"/>
</dbReference>
<dbReference type="GO" id="GO:0004252">
    <property type="term" value="F:serine-type endopeptidase activity"/>
    <property type="evidence" value="ECO:0007669"/>
    <property type="project" value="UniProtKB-UniRule"/>
</dbReference>
<protein>
    <submittedName>
        <fullName evidence="15">Probable extracellular protease</fullName>
    </submittedName>
</protein>
<evidence type="ECO:0000256" key="4">
    <source>
        <dbReference type="ARBA" id="ARBA00022670"/>
    </source>
</evidence>
<evidence type="ECO:0000256" key="6">
    <source>
        <dbReference type="ARBA" id="ARBA00022801"/>
    </source>
</evidence>
<evidence type="ECO:0000256" key="9">
    <source>
        <dbReference type="PROSITE-ProRule" id="PRU01240"/>
    </source>
</evidence>
<reference evidence="15 16" key="2">
    <citation type="journal article" date="2013" name="Genome Announc.">
        <title>Genome Sequence of Growth-Improving Paenibacillus mucilaginosus Strain KNP414.</title>
        <authorList>
            <person name="Lu J.J."/>
            <person name="Wang J.F."/>
            <person name="Hu X.F."/>
        </authorList>
    </citation>
    <scope>NUCLEOTIDE SEQUENCE [LARGE SCALE GENOMIC DNA]</scope>
    <source>
        <strain evidence="15 16">KNP414</strain>
    </source>
</reference>
<feature type="active site" description="Charge relay system" evidence="8 9">
    <location>
        <position position="212"/>
    </location>
</feature>
<evidence type="ECO:0000256" key="11">
    <source>
        <dbReference type="SAM" id="SignalP"/>
    </source>
</evidence>
<evidence type="ECO:0000313" key="16">
    <source>
        <dbReference type="Proteomes" id="UP000006620"/>
    </source>
</evidence>
<dbReference type="KEGG" id="pms:KNP414_00246"/>
<dbReference type="InterPro" id="IPR022398">
    <property type="entry name" value="Peptidase_S8_His-AS"/>
</dbReference>
<reference evidence="16" key="1">
    <citation type="submission" date="2011-06" db="EMBL/GenBank/DDBJ databases">
        <title>Complete genome sequence of Paenibacillus mucilaginosus KNP414.</title>
        <authorList>
            <person name="Wang J."/>
            <person name="Hu S."/>
            <person name="Hu X."/>
            <person name="Zhang B."/>
            <person name="Dong D."/>
            <person name="Zhang S."/>
            <person name="Zhao K."/>
            <person name="Wu D."/>
        </authorList>
    </citation>
    <scope>NUCLEOTIDE SEQUENCE [LARGE SCALE GENOMIC DNA]</scope>
    <source>
        <strain evidence="16">KNP414</strain>
    </source>
</reference>
<dbReference type="InterPro" id="IPR003137">
    <property type="entry name" value="PA_domain"/>
</dbReference>
<evidence type="ECO:0000256" key="10">
    <source>
        <dbReference type="RuleBase" id="RU003355"/>
    </source>
</evidence>
<dbReference type="PROSITE" id="PS00137">
    <property type="entry name" value="SUBTILASE_HIS"/>
    <property type="match status" value="1"/>
</dbReference>
<dbReference type="PANTHER" id="PTHR43806:SF65">
    <property type="entry name" value="SERINE PROTEASE APRX"/>
    <property type="match status" value="1"/>
</dbReference>
<feature type="active site" description="Charge relay system" evidence="8 9">
    <location>
        <position position="628"/>
    </location>
</feature>
<dbReference type="InterPro" id="IPR050131">
    <property type="entry name" value="Peptidase_S8_subtilisin-like"/>
</dbReference>
<feature type="chain" id="PRO_5003370795" evidence="11">
    <location>
        <begin position="31"/>
        <end position="1082"/>
    </location>
</feature>
<evidence type="ECO:0000256" key="8">
    <source>
        <dbReference type="PIRSR" id="PIRSR615500-1"/>
    </source>
</evidence>
<dbReference type="InterPro" id="IPR015500">
    <property type="entry name" value="Peptidase_S8_subtilisin-rel"/>
</dbReference>
<dbReference type="Gene3D" id="3.40.50.200">
    <property type="entry name" value="Peptidase S8/S53 domain"/>
    <property type="match status" value="2"/>
</dbReference>
<dbReference type="InterPro" id="IPR000209">
    <property type="entry name" value="Peptidase_S8/S53_dom"/>
</dbReference>
<evidence type="ECO:0000259" key="12">
    <source>
        <dbReference type="Pfam" id="PF00082"/>
    </source>
</evidence>
<evidence type="ECO:0000256" key="2">
    <source>
        <dbReference type="ARBA" id="ARBA00022512"/>
    </source>
</evidence>